<sequence length="267" mass="29421">MLYTPAARRLRAYRETAAKNAEIHARPHMSGNVAGYNESVWPTTALGVAAKAGAFKRPETAGNWSEDRKAYYAPAWPAGWRVLGTAEEVCRKEGSRRVEHSGWYTTPDDYSATLSGYVLQIPARDGRPQYVAGTAHSEWDGVTLYPADRFDNPLDAASAADRHAERDAEEEREYQTAWQAGQRYAELGAEAKEARKEALAILAERRKVKGLETPALCGAIRAQVEALLSRIEEARASRAKLKEGEDSRLMFYPSARMVAAFNDGAAG</sequence>
<dbReference type="Proteomes" id="UP000222485">
    <property type="component" value="Genome"/>
</dbReference>
<dbReference type="EMBL" id="KY555146">
    <property type="protein sequence ID" value="ARB14924.1"/>
    <property type="molecule type" value="Genomic_DNA"/>
</dbReference>
<evidence type="ECO:0000313" key="3">
    <source>
        <dbReference type="Proteomes" id="UP000222485"/>
    </source>
</evidence>
<gene>
    <name evidence="1" type="ORF">Ccr32_gp005</name>
    <name evidence="2" type="ORF">Ccr32_gp317</name>
</gene>
<evidence type="ECO:0000313" key="1">
    <source>
        <dbReference type="EMBL" id="ARB14924.1"/>
    </source>
</evidence>
<name>A0A1V0EDJ1_9CAUD</name>
<reference evidence="3" key="1">
    <citation type="journal article" date="2017" name="Curr. Microbiol.">
        <title>Genomic Diversity of Type B3 Bacteriophages of Caulobacter crescentus.</title>
        <authorList>
            <person name="Ash K.T."/>
            <person name="Drake K.M."/>
            <person name="Gibbs W.S."/>
            <person name="Ely B."/>
        </authorList>
    </citation>
    <scope>NUCLEOTIDE SEQUENCE [LARGE SCALE GENOMIC DNA]</scope>
</reference>
<accession>A0A1V0EDJ1</accession>
<dbReference type="EMBL" id="KY555146">
    <property type="protein sequence ID" value="ARB15235.1"/>
    <property type="molecule type" value="Genomic_DNA"/>
</dbReference>
<proteinExistence type="predicted"/>
<protein>
    <submittedName>
        <fullName evidence="1">Uncharacterized protein</fullName>
    </submittedName>
</protein>
<reference evidence="1" key="2">
    <citation type="journal article" date="2017" name="Curr. Microbiol.">
        <title>Genomic diversity of type B3 bacteriophages of Caulobacter crescentus.</title>
        <authorList>
            <person name="Ash K.T."/>
            <person name="Drake K.M."/>
            <person name="Gibbs W.S."/>
            <person name="Ely B."/>
        </authorList>
    </citation>
    <scope>NUCLEOTIDE SEQUENCE</scope>
</reference>
<organism evidence="1 3">
    <name type="scientific">Caulobacter phage Ccr32</name>
    <dbReference type="NCBI Taxonomy" id="1959738"/>
    <lineage>
        <taxon>Viruses</taxon>
        <taxon>Duplodnaviria</taxon>
        <taxon>Heunggongvirae</taxon>
        <taxon>Uroviricota</taxon>
        <taxon>Caudoviricetes</taxon>
        <taxon>Jeanschmidtviridae</taxon>
        <taxon>Shapirovirus</taxon>
        <taxon>Shapirovirus cbk</taxon>
    </lineage>
</organism>
<evidence type="ECO:0000313" key="2">
    <source>
        <dbReference type="EMBL" id="ARB15235.1"/>
    </source>
</evidence>